<gene>
    <name evidence="2" type="ORF">B597_018480</name>
</gene>
<feature type="compositionally biased region" description="Basic and acidic residues" evidence="1">
    <location>
        <begin position="54"/>
        <end position="70"/>
    </location>
</feature>
<evidence type="ECO:0000313" key="2">
    <source>
        <dbReference type="EMBL" id="EWC39741.1"/>
    </source>
</evidence>
<sequence>MELGTRLLKLIELQLNLKGTLGFCWFHFINLKAEGSFTYLMGVQATTIAKGDEWPADHSTHTKFSIRETSEAPGVE</sequence>
<dbReference type="EMBL" id="AMCZ02000031">
    <property type="protein sequence ID" value="EWC39741.1"/>
    <property type="molecule type" value="Genomic_DNA"/>
</dbReference>
<protein>
    <submittedName>
        <fullName evidence="2">Uncharacterized protein</fullName>
    </submittedName>
</protein>
<comment type="caution">
    <text evidence="2">The sequence shown here is derived from an EMBL/GenBank/DDBJ whole genome shotgun (WGS) entry which is preliminary data.</text>
</comment>
<evidence type="ECO:0000256" key="1">
    <source>
        <dbReference type="SAM" id="MobiDB-lite"/>
    </source>
</evidence>
<feature type="region of interest" description="Disordered" evidence="1">
    <location>
        <begin position="54"/>
        <end position="76"/>
    </location>
</feature>
<proteinExistence type="predicted"/>
<dbReference type="Proteomes" id="UP000026923">
    <property type="component" value="Unassembled WGS sequence"/>
</dbReference>
<dbReference type="AlphaFoldDB" id="A0A061JK05"/>
<organism evidence="2 3">
    <name type="scientific">Stutzerimonas stutzeri KOS6</name>
    <dbReference type="NCBI Taxonomy" id="1218352"/>
    <lineage>
        <taxon>Bacteria</taxon>
        <taxon>Pseudomonadati</taxon>
        <taxon>Pseudomonadota</taxon>
        <taxon>Gammaproteobacteria</taxon>
        <taxon>Pseudomonadales</taxon>
        <taxon>Pseudomonadaceae</taxon>
        <taxon>Stutzerimonas</taxon>
    </lineage>
</organism>
<dbReference type="HOGENOM" id="CLU_2651755_0_0_6"/>
<evidence type="ECO:0000313" key="3">
    <source>
        <dbReference type="Proteomes" id="UP000026923"/>
    </source>
</evidence>
<name>A0A061JK05_STUST</name>
<accession>A0A061JK05</accession>
<reference evidence="2 3" key="1">
    <citation type="journal article" date="2013" name="Genome Announc.">
        <title>Draft Genome of the Nitrogen-Fixing Bacterium Pseudomonas stutzeri Strain KOS6 Isolated from Industrial Hydrocarbon Sludge.</title>
        <authorList>
            <person name="Grigoryeva T.V."/>
            <person name="Laikov A.V."/>
            <person name="Naumova R.P."/>
            <person name="Manolov A.I."/>
            <person name="Larin A.K."/>
            <person name="Karpova I.Y."/>
            <person name="Semashko T.A."/>
            <person name="Alexeev D.G."/>
            <person name="Kostryukova E.S."/>
            <person name="Muller R."/>
            <person name="Govorun V.M."/>
        </authorList>
    </citation>
    <scope>NUCLEOTIDE SEQUENCE [LARGE SCALE GENOMIC DNA]</scope>
    <source>
        <strain evidence="2 3">KOS6</strain>
    </source>
</reference>